<evidence type="ECO:0000256" key="5">
    <source>
        <dbReference type="ARBA" id="ARBA00022729"/>
    </source>
</evidence>
<keyword evidence="4" id="KW-0479">Metal-binding</keyword>
<dbReference type="CDD" id="cd14844">
    <property type="entry name" value="Zn-DD-carboxypeptidase_like"/>
    <property type="match status" value="1"/>
</dbReference>
<evidence type="ECO:0000256" key="11">
    <source>
        <dbReference type="ARBA" id="ARBA00093666"/>
    </source>
</evidence>
<dbReference type="SUPFAM" id="SSF55166">
    <property type="entry name" value="Hedgehog/DD-peptidase"/>
    <property type="match status" value="1"/>
</dbReference>
<evidence type="ECO:0000256" key="10">
    <source>
        <dbReference type="ARBA" id="ARBA00093448"/>
    </source>
</evidence>
<evidence type="ECO:0000256" key="2">
    <source>
        <dbReference type="ARBA" id="ARBA00004776"/>
    </source>
</evidence>
<dbReference type="InterPro" id="IPR006311">
    <property type="entry name" value="TAT_signal"/>
</dbReference>
<dbReference type="GO" id="GO:0071555">
    <property type="term" value="P:cell wall organization"/>
    <property type="evidence" value="ECO:0007669"/>
    <property type="project" value="UniProtKB-KW"/>
</dbReference>
<dbReference type="AlphaFoldDB" id="A0A4R8ITG8"/>
<organism evidence="13 14">
    <name type="scientific">Thiohalophilus thiocyanatoxydans</name>
    <dbReference type="NCBI Taxonomy" id="381308"/>
    <lineage>
        <taxon>Bacteria</taxon>
        <taxon>Pseudomonadati</taxon>
        <taxon>Pseudomonadota</taxon>
        <taxon>Gammaproteobacteria</taxon>
        <taxon>Thiohalomonadales</taxon>
        <taxon>Thiohalophilaceae</taxon>
        <taxon>Thiohalophilus</taxon>
    </lineage>
</organism>
<evidence type="ECO:0000256" key="8">
    <source>
        <dbReference type="ARBA" id="ARBA00023049"/>
    </source>
</evidence>
<feature type="chain" id="PRO_5020362524" description="Murein endopeptidase K" evidence="12">
    <location>
        <begin position="30"/>
        <end position="181"/>
    </location>
</feature>
<dbReference type="EMBL" id="SOQX01000001">
    <property type="protein sequence ID" value="TDY04352.1"/>
    <property type="molecule type" value="Genomic_DNA"/>
</dbReference>
<comment type="cofactor">
    <cofactor evidence="1">
        <name>Zn(2+)</name>
        <dbReference type="ChEBI" id="CHEBI:29105"/>
    </cofactor>
</comment>
<keyword evidence="5 12" id="KW-0732">Signal</keyword>
<keyword evidence="7" id="KW-0862">Zinc</keyword>
<keyword evidence="8" id="KW-0482">Metalloprotease</keyword>
<accession>A0A4R8ITG8</accession>
<evidence type="ECO:0000256" key="12">
    <source>
        <dbReference type="SAM" id="SignalP"/>
    </source>
</evidence>
<dbReference type="GO" id="GO:0006508">
    <property type="term" value="P:proteolysis"/>
    <property type="evidence" value="ECO:0007669"/>
    <property type="project" value="UniProtKB-KW"/>
</dbReference>
<comment type="caution">
    <text evidence="13">The sequence shown here is derived from an EMBL/GenBank/DDBJ whole genome shotgun (WGS) entry which is preliminary data.</text>
</comment>
<gene>
    <name evidence="13" type="ORF">EDC23_0727</name>
</gene>
<evidence type="ECO:0000256" key="9">
    <source>
        <dbReference type="ARBA" id="ARBA00023316"/>
    </source>
</evidence>
<evidence type="ECO:0000313" key="14">
    <source>
        <dbReference type="Proteomes" id="UP000294914"/>
    </source>
</evidence>
<evidence type="ECO:0000256" key="3">
    <source>
        <dbReference type="ARBA" id="ARBA00022670"/>
    </source>
</evidence>
<dbReference type="InterPro" id="IPR010275">
    <property type="entry name" value="MepK"/>
</dbReference>
<dbReference type="GO" id="GO:0046872">
    <property type="term" value="F:metal ion binding"/>
    <property type="evidence" value="ECO:0007669"/>
    <property type="project" value="UniProtKB-KW"/>
</dbReference>
<evidence type="ECO:0000256" key="6">
    <source>
        <dbReference type="ARBA" id="ARBA00022801"/>
    </source>
</evidence>
<dbReference type="InterPro" id="IPR009045">
    <property type="entry name" value="Zn_M74/Hedgehog-like"/>
</dbReference>
<dbReference type="Proteomes" id="UP000294914">
    <property type="component" value="Unassembled WGS sequence"/>
</dbReference>
<protein>
    <recommendedName>
        <fullName evidence="11">Murein endopeptidase K</fullName>
    </recommendedName>
</protein>
<comment type="pathway">
    <text evidence="2">Cell wall biogenesis; cell wall polysaccharide biosynthesis.</text>
</comment>
<sequence>MSRTLNSRRHFLRSASGMLALLVAPAALARMTNRDERVLRFHNLHTGENLDATYWAGGDYVPEQLAALDNLLRDHRTGQVTKMDRKLYDLLFVLQQEVGRSGTYHVISGYRSPRTNAMLNKTTTGVAKRSLHTRGKAIDIRLPGTDLKHLREAALRLKAGGVGYYPDSNFIHVDTGRPRFW</sequence>
<evidence type="ECO:0000256" key="1">
    <source>
        <dbReference type="ARBA" id="ARBA00001947"/>
    </source>
</evidence>
<keyword evidence="6" id="KW-0378">Hydrolase</keyword>
<evidence type="ECO:0000313" key="13">
    <source>
        <dbReference type="EMBL" id="TDY04352.1"/>
    </source>
</evidence>
<proteinExistence type="inferred from homology"/>
<dbReference type="RefSeq" id="WP_208321251.1">
    <property type="nucleotide sequence ID" value="NZ_SOQX01000001.1"/>
</dbReference>
<evidence type="ECO:0000256" key="4">
    <source>
        <dbReference type="ARBA" id="ARBA00022723"/>
    </source>
</evidence>
<evidence type="ECO:0000256" key="7">
    <source>
        <dbReference type="ARBA" id="ARBA00022833"/>
    </source>
</evidence>
<dbReference type="Pfam" id="PF05951">
    <property type="entry name" value="Peptidase_M15_2"/>
    <property type="match status" value="1"/>
</dbReference>
<feature type="signal peptide" evidence="12">
    <location>
        <begin position="1"/>
        <end position="29"/>
    </location>
</feature>
<reference evidence="13 14" key="1">
    <citation type="submission" date="2019-03" db="EMBL/GenBank/DDBJ databases">
        <title>Genomic Encyclopedia of Type Strains, Phase IV (KMG-IV): sequencing the most valuable type-strain genomes for metagenomic binning, comparative biology and taxonomic classification.</title>
        <authorList>
            <person name="Goeker M."/>
        </authorList>
    </citation>
    <scope>NUCLEOTIDE SEQUENCE [LARGE SCALE GENOMIC DNA]</scope>
    <source>
        <strain evidence="13 14">DSM 16326</strain>
    </source>
</reference>
<dbReference type="Gene3D" id="3.30.1380.10">
    <property type="match status" value="1"/>
</dbReference>
<dbReference type="PROSITE" id="PS51318">
    <property type="entry name" value="TAT"/>
    <property type="match status" value="1"/>
</dbReference>
<keyword evidence="9" id="KW-0961">Cell wall biogenesis/degradation</keyword>
<dbReference type="GO" id="GO:0008237">
    <property type="term" value="F:metallopeptidase activity"/>
    <property type="evidence" value="ECO:0007669"/>
    <property type="project" value="UniProtKB-KW"/>
</dbReference>
<dbReference type="PANTHER" id="PTHR37425">
    <property type="match status" value="1"/>
</dbReference>
<keyword evidence="14" id="KW-1185">Reference proteome</keyword>
<comment type="similarity">
    <text evidence="10">Belongs to the peptidase M15 family.</text>
</comment>
<dbReference type="PANTHER" id="PTHR37425:SF1">
    <property type="entry name" value="OUTER MEMBRANE PROTEIN"/>
    <property type="match status" value="1"/>
</dbReference>
<name>A0A4R8ITG8_9GAMM</name>
<keyword evidence="3" id="KW-0645">Protease</keyword>